<keyword evidence="3" id="KW-0812">Transmembrane</keyword>
<dbReference type="SMART" id="SM00918">
    <property type="entry name" value="Lig_chan-Glu_bd"/>
    <property type="match status" value="1"/>
</dbReference>
<evidence type="ECO:0000313" key="13">
    <source>
        <dbReference type="Proteomes" id="UP001458880"/>
    </source>
</evidence>
<keyword evidence="5" id="KW-0406">Ion transport</keyword>
<dbReference type="Pfam" id="PF01094">
    <property type="entry name" value="ANF_receptor"/>
    <property type="match status" value="1"/>
</dbReference>
<dbReference type="InterPro" id="IPR019594">
    <property type="entry name" value="Glu/Gly-bd"/>
</dbReference>
<keyword evidence="13" id="KW-1185">Reference proteome</keyword>
<dbReference type="Gene3D" id="3.40.50.2300">
    <property type="match status" value="2"/>
</dbReference>
<dbReference type="GO" id="GO:0015276">
    <property type="term" value="F:ligand-gated monoatomic ion channel activity"/>
    <property type="evidence" value="ECO:0007669"/>
    <property type="project" value="InterPro"/>
</dbReference>
<feature type="domain" description="Ionotropic glutamate receptor L-glutamate and glycine-binding" evidence="11">
    <location>
        <begin position="168"/>
        <end position="232"/>
    </location>
</feature>
<evidence type="ECO:0000256" key="9">
    <source>
        <dbReference type="ARBA" id="ARBA00023286"/>
    </source>
</evidence>
<proteinExistence type="predicted"/>
<dbReference type="Pfam" id="PF10613">
    <property type="entry name" value="Lig_chan-Glu_bd"/>
    <property type="match status" value="1"/>
</dbReference>
<dbReference type="Gene3D" id="3.40.190.10">
    <property type="entry name" value="Periplasmic binding protein-like II"/>
    <property type="match status" value="1"/>
</dbReference>
<sequence length="237" mass="27182">MPSSVEENEELINVTKLRKEAAQRLERNRLKQDLLFKKRKVPEMFQAEAALLYDSVFVFTIGLQTLEQSHTLKLSNVSCDREQPWDGGLSLINYINSVEFRGLSGPIEFKEGRRIQFKLDLLKLKQHAIVKVGEWNPGAGVNITDRAAFFDPGTMNVTLIVTTILETPYMMMHLGKNYTGNNRFFGFCVDILDRISREVGFNYLLDLVPDRKYGVENPTTGEWNGMVQQLVMHVCYI</sequence>
<evidence type="ECO:0000313" key="12">
    <source>
        <dbReference type="EMBL" id="KAK9707848.1"/>
    </source>
</evidence>
<reference evidence="12 13" key="1">
    <citation type="journal article" date="2024" name="BMC Genomics">
        <title>De novo assembly and annotation of Popillia japonica's genome with initial clues to its potential as an invasive pest.</title>
        <authorList>
            <person name="Cucini C."/>
            <person name="Boschi S."/>
            <person name="Funari R."/>
            <person name="Cardaioli E."/>
            <person name="Iannotti N."/>
            <person name="Marturano G."/>
            <person name="Paoli F."/>
            <person name="Bruttini M."/>
            <person name="Carapelli A."/>
            <person name="Frati F."/>
            <person name="Nardi F."/>
        </authorList>
    </citation>
    <scope>NUCLEOTIDE SEQUENCE [LARGE SCALE GENOMIC DNA]</scope>
    <source>
        <strain evidence="12">DMR45628</strain>
    </source>
</reference>
<evidence type="ECO:0000256" key="6">
    <source>
        <dbReference type="ARBA" id="ARBA00023136"/>
    </source>
</evidence>
<evidence type="ECO:0000256" key="3">
    <source>
        <dbReference type="ARBA" id="ARBA00022692"/>
    </source>
</evidence>
<dbReference type="SUPFAM" id="SSF53822">
    <property type="entry name" value="Periplasmic binding protein-like I"/>
    <property type="match status" value="1"/>
</dbReference>
<evidence type="ECO:0000256" key="10">
    <source>
        <dbReference type="ARBA" id="ARBA00023303"/>
    </source>
</evidence>
<gene>
    <name evidence="12" type="ORF">QE152_g27605</name>
</gene>
<keyword evidence="9" id="KW-1071">Ligand-gated ion channel</keyword>
<evidence type="ECO:0000256" key="4">
    <source>
        <dbReference type="ARBA" id="ARBA00022989"/>
    </source>
</evidence>
<dbReference type="FunFam" id="3.40.190.10:FF:000210">
    <property type="entry name" value="Glutamate receptor ionotropic, kainate 1"/>
    <property type="match status" value="1"/>
</dbReference>
<dbReference type="InterPro" id="IPR001828">
    <property type="entry name" value="ANF_lig-bd_rcpt"/>
</dbReference>
<dbReference type="InterPro" id="IPR028082">
    <property type="entry name" value="Peripla_BP_I"/>
</dbReference>
<dbReference type="AlphaFoldDB" id="A0AAW1JRN9"/>
<dbReference type="SUPFAM" id="SSF53850">
    <property type="entry name" value="Periplasmic binding protein-like II"/>
    <property type="match status" value="1"/>
</dbReference>
<comment type="subcellular location">
    <subcellularLocation>
        <location evidence="1">Membrane</location>
        <topology evidence="1">Multi-pass membrane protein</topology>
    </subcellularLocation>
</comment>
<keyword evidence="6" id="KW-0472">Membrane</keyword>
<organism evidence="12 13">
    <name type="scientific">Popillia japonica</name>
    <name type="common">Japanese beetle</name>
    <dbReference type="NCBI Taxonomy" id="7064"/>
    <lineage>
        <taxon>Eukaryota</taxon>
        <taxon>Metazoa</taxon>
        <taxon>Ecdysozoa</taxon>
        <taxon>Arthropoda</taxon>
        <taxon>Hexapoda</taxon>
        <taxon>Insecta</taxon>
        <taxon>Pterygota</taxon>
        <taxon>Neoptera</taxon>
        <taxon>Endopterygota</taxon>
        <taxon>Coleoptera</taxon>
        <taxon>Polyphaga</taxon>
        <taxon>Scarabaeiformia</taxon>
        <taxon>Scarabaeidae</taxon>
        <taxon>Rutelinae</taxon>
        <taxon>Popillia</taxon>
    </lineage>
</organism>
<evidence type="ECO:0000256" key="5">
    <source>
        <dbReference type="ARBA" id="ARBA00023065"/>
    </source>
</evidence>
<evidence type="ECO:0000256" key="8">
    <source>
        <dbReference type="ARBA" id="ARBA00023180"/>
    </source>
</evidence>
<keyword evidence="7 12" id="KW-0675">Receptor</keyword>
<evidence type="ECO:0000256" key="7">
    <source>
        <dbReference type="ARBA" id="ARBA00023170"/>
    </source>
</evidence>
<dbReference type="InterPro" id="IPR015683">
    <property type="entry name" value="Ionotropic_Glu_rcpt"/>
</dbReference>
<evidence type="ECO:0000256" key="2">
    <source>
        <dbReference type="ARBA" id="ARBA00022448"/>
    </source>
</evidence>
<evidence type="ECO:0000259" key="11">
    <source>
        <dbReference type="SMART" id="SM00918"/>
    </source>
</evidence>
<keyword evidence="4" id="KW-1133">Transmembrane helix</keyword>
<accession>A0AAW1JRN9</accession>
<dbReference type="GO" id="GO:0016020">
    <property type="term" value="C:membrane"/>
    <property type="evidence" value="ECO:0007669"/>
    <property type="project" value="UniProtKB-SubCell"/>
</dbReference>
<keyword evidence="8" id="KW-0325">Glycoprotein</keyword>
<protein>
    <submittedName>
        <fullName evidence="12">Receptor family ligand binding region</fullName>
    </submittedName>
</protein>
<name>A0AAW1JRN9_POPJA</name>
<keyword evidence="10" id="KW-0407">Ion channel</keyword>
<comment type="caution">
    <text evidence="12">The sequence shown here is derived from an EMBL/GenBank/DDBJ whole genome shotgun (WGS) entry which is preliminary data.</text>
</comment>
<dbReference type="PANTHER" id="PTHR18966">
    <property type="entry name" value="IONOTROPIC GLUTAMATE RECEPTOR"/>
    <property type="match status" value="1"/>
</dbReference>
<dbReference type="EMBL" id="JASPKY010000341">
    <property type="protein sequence ID" value="KAK9707848.1"/>
    <property type="molecule type" value="Genomic_DNA"/>
</dbReference>
<evidence type="ECO:0000256" key="1">
    <source>
        <dbReference type="ARBA" id="ARBA00004141"/>
    </source>
</evidence>
<keyword evidence="2" id="KW-0813">Transport</keyword>
<dbReference type="Proteomes" id="UP001458880">
    <property type="component" value="Unassembled WGS sequence"/>
</dbReference>